<feature type="compositionally biased region" description="Pro residues" evidence="1">
    <location>
        <begin position="61"/>
        <end position="74"/>
    </location>
</feature>
<dbReference type="EMBL" id="SGPM01000034">
    <property type="protein sequence ID" value="THH31905.1"/>
    <property type="molecule type" value="Genomic_DNA"/>
</dbReference>
<proteinExistence type="predicted"/>
<comment type="caution">
    <text evidence="2">The sequence shown here is derived from an EMBL/GenBank/DDBJ whole genome shotgun (WGS) entry which is preliminary data.</text>
</comment>
<dbReference type="InterPro" id="IPR037238">
    <property type="entry name" value="YbiA-like_sf"/>
</dbReference>
<dbReference type="Proteomes" id="UP000308730">
    <property type="component" value="Unassembled WGS sequence"/>
</dbReference>
<keyword evidence="3" id="KW-1185">Reference proteome</keyword>
<dbReference type="OrthoDB" id="206452at2759"/>
<dbReference type="SUPFAM" id="SSF143990">
    <property type="entry name" value="YbiA-like"/>
    <property type="match status" value="1"/>
</dbReference>
<organism evidence="2 3">
    <name type="scientific">Antrodiella citrinella</name>
    <dbReference type="NCBI Taxonomy" id="2447956"/>
    <lineage>
        <taxon>Eukaryota</taxon>
        <taxon>Fungi</taxon>
        <taxon>Dikarya</taxon>
        <taxon>Basidiomycota</taxon>
        <taxon>Agaricomycotina</taxon>
        <taxon>Agaricomycetes</taxon>
        <taxon>Polyporales</taxon>
        <taxon>Steccherinaceae</taxon>
        <taxon>Antrodiella</taxon>
    </lineage>
</organism>
<accession>A0A4S4N0U7</accession>
<feature type="region of interest" description="Disordered" evidence="1">
    <location>
        <begin position="1"/>
        <end position="42"/>
    </location>
</feature>
<feature type="compositionally biased region" description="Basic and acidic residues" evidence="1">
    <location>
        <begin position="1"/>
        <end position="12"/>
    </location>
</feature>
<feature type="region of interest" description="Disordered" evidence="1">
    <location>
        <begin position="57"/>
        <end position="138"/>
    </location>
</feature>
<feature type="compositionally biased region" description="Low complexity" evidence="1">
    <location>
        <begin position="100"/>
        <end position="129"/>
    </location>
</feature>
<name>A0A4S4N0U7_9APHY</name>
<dbReference type="Gene3D" id="1.10.357.40">
    <property type="entry name" value="YbiA-like"/>
    <property type="match status" value="1"/>
</dbReference>
<dbReference type="InterPro" id="IPR012816">
    <property type="entry name" value="NADAR"/>
</dbReference>
<protein>
    <submittedName>
        <fullName evidence="2">Uncharacterized protein</fullName>
    </submittedName>
</protein>
<evidence type="ECO:0000256" key="1">
    <source>
        <dbReference type="SAM" id="MobiDB-lite"/>
    </source>
</evidence>
<dbReference type="CDD" id="cd15457">
    <property type="entry name" value="NADAR"/>
    <property type="match status" value="1"/>
</dbReference>
<reference evidence="2 3" key="1">
    <citation type="submission" date="2019-02" db="EMBL/GenBank/DDBJ databases">
        <title>Genome sequencing of the rare red list fungi Antrodiella citrinella (Flaviporus citrinellus).</title>
        <authorList>
            <person name="Buettner E."/>
            <person name="Kellner H."/>
        </authorList>
    </citation>
    <scope>NUCLEOTIDE SEQUENCE [LARGE SCALE GENOMIC DNA]</scope>
    <source>
        <strain evidence="2 3">DSM 108506</strain>
    </source>
</reference>
<gene>
    <name evidence="2" type="ORF">EUX98_g2286</name>
</gene>
<evidence type="ECO:0000313" key="3">
    <source>
        <dbReference type="Proteomes" id="UP000308730"/>
    </source>
</evidence>
<sequence length="234" mass="25959">MRDRSAGGEKKKSGGLLRTLSNKLKPKHRDPRHIYRDDGGIPVQDILTTQPIVITADEQYLPPPVPTYFPPPPILESDAGQSQGSVPPPGQYGPPGGTPAGMPMRMPSPSPSSRSRGQAPPPRSSSRSSRPPPLQPTLQIDSRNEFADLLHFSQHPVHFSDKVYPSAYHLYEAFKFMEHRPDIAENIRRSGPGSEGIRNVGDIVHQFREHVRPDWQAVMVSMVRTSLFACLPPR</sequence>
<dbReference type="AlphaFoldDB" id="A0A4S4N0U7"/>
<evidence type="ECO:0000313" key="2">
    <source>
        <dbReference type="EMBL" id="THH31905.1"/>
    </source>
</evidence>